<dbReference type="Proteomes" id="UP000299102">
    <property type="component" value="Unassembled WGS sequence"/>
</dbReference>
<proteinExistence type="predicted"/>
<sequence length="150" mass="17648">MRSVRPSTRRIPQPFAFTHNRRTDVYDDGHDQLCPNLKLQDTVVQISPSSIYIVKPSYESHKLELAKIGPCDLYDRRPVAYDSPLHYITFIPFYTLVVYIDIRFERKGMKFKLNERMKATPAAGVRENVTRMMKILFVRAPRRRVFAAVW</sequence>
<evidence type="ECO:0000313" key="3">
    <source>
        <dbReference type="Proteomes" id="UP000299102"/>
    </source>
</evidence>
<dbReference type="AlphaFoldDB" id="A0A4C1W6Z9"/>
<reference evidence="2 3" key="1">
    <citation type="journal article" date="2019" name="Commun. Biol.">
        <title>The bagworm genome reveals a unique fibroin gene that provides high tensile strength.</title>
        <authorList>
            <person name="Kono N."/>
            <person name="Nakamura H."/>
            <person name="Ohtoshi R."/>
            <person name="Tomita M."/>
            <person name="Numata K."/>
            <person name="Arakawa K."/>
        </authorList>
    </citation>
    <scope>NUCLEOTIDE SEQUENCE [LARGE SCALE GENOMIC DNA]</scope>
</reference>
<comment type="caution">
    <text evidence="2">The sequence shown here is derived from an EMBL/GenBank/DDBJ whole genome shotgun (WGS) entry which is preliminary data.</text>
</comment>
<dbReference type="EMBL" id="BGZK01000496">
    <property type="protein sequence ID" value="GBP47146.1"/>
    <property type="molecule type" value="Genomic_DNA"/>
</dbReference>
<protein>
    <submittedName>
        <fullName evidence="2">Uncharacterized protein</fullName>
    </submittedName>
</protein>
<keyword evidence="3" id="KW-1185">Reference proteome</keyword>
<accession>A0A4C1W6Z9</accession>
<name>A0A4C1W6Z9_EUMVA</name>
<organism evidence="2 3">
    <name type="scientific">Eumeta variegata</name>
    <name type="common">Bagworm moth</name>
    <name type="synonym">Eumeta japonica</name>
    <dbReference type="NCBI Taxonomy" id="151549"/>
    <lineage>
        <taxon>Eukaryota</taxon>
        <taxon>Metazoa</taxon>
        <taxon>Ecdysozoa</taxon>
        <taxon>Arthropoda</taxon>
        <taxon>Hexapoda</taxon>
        <taxon>Insecta</taxon>
        <taxon>Pterygota</taxon>
        <taxon>Neoptera</taxon>
        <taxon>Endopterygota</taxon>
        <taxon>Lepidoptera</taxon>
        <taxon>Glossata</taxon>
        <taxon>Ditrysia</taxon>
        <taxon>Tineoidea</taxon>
        <taxon>Psychidae</taxon>
        <taxon>Oiketicinae</taxon>
        <taxon>Eumeta</taxon>
    </lineage>
</organism>
<keyword evidence="1" id="KW-1133">Transmembrane helix</keyword>
<gene>
    <name evidence="2" type="ORF">EVAR_36971_1</name>
</gene>
<evidence type="ECO:0000313" key="2">
    <source>
        <dbReference type="EMBL" id="GBP47146.1"/>
    </source>
</evidence>
<keyword evidence="1" id="KW-0812">Transmembrane</keyword>
<feature type="transmembrane region" description="Helical" evidence="1">
    <location>
        <begin position="84"/>
        <end position="102"/>
    </location>
</feature>
<keyword evidence="1" id="KW-0472">Membrane</keyword>
<evidence type="ECO:0000256" key="1">
    <source>
        <dbReference type="SAM" id="Phobius"/>
    </source>
</evidence>